<evidence type="ECO:0000313" key="3">
    <source>
        <dbReference type="Proteomes" id="UP000055024"/>
    </source>
</evidence>
<proteinExistence type="predicted"/>
<keyword evidence="1" id="KW-0472">Membrane</keyword>
<keyword evidence="1" id="KW-0812">Transmembrane</keyword>
<accession>A0A0V1H275</accession>
<dbReference type="OrthoDB" id="10621619at2759"/>
<feature type="transmembrane region" description="Helical" evidence="1">
    <location>
        <begin position="17"/>
        <end position="34"/>
    </location>
</feature>
<dbReference type="EMBL" id="JYDP01000159">
    <property type="protein sequence ID" value="KRZ04620.1"/>
    <property type="molecule type" value="Genomic_DNA"/>
</dbReference>
<organism evidence="2 3">
    <name type="scientific">Trichinella zimbabwensis</name>
    <dbReference type="NCBI Taxonomy" id="268475"/>
    <lineage>
        <taxon>Eukaryota</taxon>
        <taxon>Metazoa</taxon>
        <taxon>Ecdysozoa</taxon>
        <taxon>Nematoda</taxon>
        <taxon>Enoplea</taxon>
        <taxon>Dorylaimia</taxon>
        <taxon>Trichinellida</taxon>
        <taxon>Trichinellidae</taxon>
        <taxon>Trichinella</taxon>
    </lineage>
</organism>
<keyword evidence="1" id="KW-1133">Transmembrane helix</keyword>
<reference evidence="2 3" key="1">
    <citation type="submission" date="2015-01" db="EMBL/GenBank/DDBJ databases">
        <title>Evolution of Trichinella species and genotypes.</title>
        <authorList>
            <person name="Korhonen P.K."/>
            <person name="Edoardo P."/>
            <person name="Giuseppe L.R."/>
            <person name="Gasser R.B."/>
        </authorList>
    </citation>
    <scope>NUCLEOTIDE SEQUENCE [LARGE SCALE GENOMIC DNA]</scope>
    <source>
        <strain evidence="2">ISS1029</strain>
    </source>
</reference>
<name>A0A0V1H275_9BILA</name>
<sequence length="147" mass="17344">MHVDNGEKQKQEENVQFTLDFIIFLKYFIIIMIWRKKYYIVAWEFPSSHFSLIAIFTIFPNDSIDHLRFNGVVVVVVSQLRANCFISSSEFKRRNAHSTVSGMNHFFYNWLLFAAPLFQKLQSLPLAPGYQLALHAQRIRTNRLDEI</sequence>
<protein>
    <submittedName>
        <fullName evidence="2">Uncharacterized protein</fullName>
    </submittedName>
</protein>
<keyword evidence="3" id="KW-1185">Reference proteome</keyword>
<evidence type="ECO:0000256" key="1">
    <source>
        <dbReference type="SAM" id="Phobius"/>
    </source>
</evidence>
<dbReference type="Proteomes" id="UP000055024">
    <property type="component" value="Unassembled WGS sequence"/>
</dbReference>
<gene>
    <name evidence="2" type="ORF">T11_16252</name>
</gene>
<comment type="caution">
    <text evidence="2">The sequence shown here is derived from an EMBL/GenBank/DDBJ whole genome shotgun (WGS) entry which is preliminary data.</text>
</comment>
<dbReference type="AlphaFoldDB" id="A0A0V1H275"/>
<evidence type="ECO:0000313" key="2">
    <source>
        <dbReference type="EMBL" id="KRZ04620.1"/>
    </source>
</evidence>